<name>A0ABQ9G6T8_9NEOP</name>
<accession>A0ABQ9G6T8</accession>
<dbReference type="SUPFAM" id="SSF53098">
    <property type="entry name" value="Ribonuclease H-like"/>
    <property type="match status" value="1"/>
</dbReference>
<reference evidence="2 3" key="1">
    <citation type="submission" date="2023-02" db="EMBL/GenBank/DDBJ databases">
        <title>LHISI_Scaffold_Assembly.</title>
        <authorList>
            <person name="Stuart O.P."/>
            <person name="Cleave R."/>
            <person name="Magrath M.J.L."/>
            <person name="Mikheyev A.S."/>
        </authorList>
    </citation>
    <scope>NUCLEOTIDE SEQUENCE [LARGE SCALE GENOMIC DNA]</scope>
    <source>
        <strain evidence="2">Daus_M_001</strain>
        <tissue evidence="2">Leg muscle</tissue>
    </source>
</reference>
<dbReference type="InterPro" id="IPR008906">
    <property type="entry name" value="HATC_C_dom"/>
</dbReference>
<comment type="caution">
    <text evidence="2">The sequence shown here is derived from an EMBL/GenBank/DDBJ whole genome shotgun (WGS) entry which is preliminary data.</text>
</comment>
<dbReference type="EMBL" id="JARBHB010000015">
    <property type="protein sequence ID" value="KAJ8868163.1"/>
    <property type="molecule type" value="Genomic_DNA"/>
</dbReference>
<organism evidence="2 3">
    <name type="scientific">Dryococelus australis</name>
    <dbReference type="NCBI Taxonomy" id="614101"/>
    <lineage>
        <taxon>Eukaryota</taxon>
        <taxon>Metazoa</taxon>
        <taxon>Ecdysozoa</taxon>
        <taxon>Arthropoda</taxon>
        <taxon>Hexapoda</taxon>
        <taxon>Insecta</taxon>
        <taxon>Pterygota</taxon>
        <taxon>Neoptera</taxon>
        <taxon>Polyneoptera</taxon>
        <taxon>Phasmatodea</taxon>
        <taxon>Verophasmatodea</taxon>
        <taxon>Anareolatae</taxon>
        <taxon>Phasmatidae</taxon>
        <taxon>Eurycanthinae</taxon>
        <taxon>Dryococelus</taxon>
    </lineage>
</organism>
<dbReference type="Pfam" id="PF05699">
    <property type="entry name" value="Dimer_Tnp_hAT"/>
    <property type="match status" value="1"/>
</dbReference>
<evidence type="ECO:0000259" key="1">
    <source>
        <dbReference type="Pfam" id="PF05699"/>
    </source>
</evidence>
<evidence type="ECO:0000313" key="2">
    <source>
        <dbReference type="EMBL" id="KAJ8868163.1"/>
    </source>
</evidence>
<protein>
    <recommendedName>
        <fullName evidence="1">HAT C-terminal dimerisation domain-containing protein</fullName>
    </recommendedName>
</protein>
<dbReference type="Proteomes" id="UP001159363">
    <property type="component" value="Chromosome 14"/>
</dbReference>
<proteinExistence type="predicted"/>
<evidence type="ECO:0000313" key="3">
    <source>
        <dbReference type="Proteomes" id="UP001159363"/>
    </source>
</evidence>
<feature type="domain" description="HAT C-terminal dimerisation" evidence="1">
    <location>
        <begin position="50"/>
        <end position="110"/>
    </location>
</feature>
<keyword evidence="3" id="KW-1185">Reference proteome</keyword>
<dbReference type="InterPro" id="IPR012337">
    <property type="entry name" value="RNaseH-like_sf"/>
</dbReference>
<gene>
    <name evidence="2" type="ORF">PR048_031972</name>
</gene>
<sequence length="112" mass="13096">MMTVRQVRATSYDFWNHHKKLPRGKTKSKKERDDELSVYLGNTVTPLSSGAIIQWEDMKTVFPSLYKEALKYLCIMTSVPTERLFSKARVILDKDRNYLLGNRKEKLLILSD</sequence>